<evidence type="ECO:0000313" key="2">
    <source>
        <dbReference type="EMBL" id="SEP80733.1"/>
    </source>
</evidence>
<name>A0A1H9AWF3_9SPIR</name>
<dbReference type="EMBL" id="FOFU01000001">
    <property type="protein sequence ID" value="SEP80733.1"/>
    <property type="molecule type" value="Genomic_DNA"/>
</dbReference>
<accession>A0A1H9AWF3</accession>
<evidence type="ECO:0000259" key="1">
    <source>
        <dbReference type="Pfam" id="PF01507"/>
    </source>
</evidence>
<evidence type="ECO:0000313" key="3">
    <source>
        <dbReference type="Proteomes" id="UP000182360"/>
    </source>
</evidence>
<dbReference type="GO" id="GO:0071453">
    <property type="term" value="P:cellular response to oxygen levels"/>
    <property type="evidence" value="ECO:0007669"/>
    <property type="project" value="TreeGrafter"/>
</dbReference>
<dbReference type="InterPro" id="IPR002500">
    <property type="entry name" value="PAPS_reduct_dom"/>
</dbReference>
<dbReference type="Proteomes" id="UP000182360">
    <property type="component" value="Unassembled WGS sequence"/>
</dbReference>
<dbReference type="InterPro" id="IPR021845">
    <property type="entry name" value="DUF3440"/>
</dbReference>
<dbReference type="PANTHER" id="PTHR30083">
    <property type="entry name" value="TRANSCRIPTIONAL REGULATOR-RELATED"/>
    <property type="match status" value="1"/>
</dbReference>
<dbReference type="RefSeq" id="WP_074640562.1">
    <property type="nucleotide sequence ID" value="NZ_FOFU01000001.1"/>
</dbReference>
<dbReference type="Pfam" id="PF11922">
    <property type="entry name" value="DUF3440"/>
    <property type="match status" value="1"/>
</dbReference>
<dbReference type="Gene3D" id="3.40.50.620">
    <property type="entry name" value="HUPs"/>
    <property type="match status" value="1"/>
</dbReference>
<proteinExistence type="predicted"/>
<dbReference type="InterPro" id="IPR014729">
    <property type="entry name" value="Rossmann-like_a/b/a_fold"/>
</dbReference>
<protein>
    <submittedName>
        <fullName evidence="2">Predicted phosphoadenosine phosphosulfate sulfurtransferase, contains C-terminal DUF3440 domain</fullName>
    </submittedName>
</protein>
<gene>
    <name evidence="2" type="ORF">SAMN04487977_101485</name>
</gene>
<dbReference type="AlphaFoldDB" id="A0A1H9AWF3"/>
<sequence length="377" mass="44803">MKIYMEENVFDAAIKRINRIFDDFENIVVSFSGGKDSTVVLELCLAVARQRNRLPLKVLFIDQEIEWQHTVDYVRRVMSRPEVEPIWLQMPMKIFNATSHDSEWLWCWEEGGKWMREKEPCAIKENTFGTMRFHEIFGAVQAKMFEGKDCANIGGVRGEETPKRVLACTSRRCWKDITYGHIDKWEENCAKVTFYPLYDWSYRDIWKFIFDNKCDYNGIYNFMYAKGVPMPKMRVSNLNHETALKSLSYLQELEPDTWNKAVERLHGVNTEKHCSIARCVPETYPSMFSGWNEYVLYLIDHLVKEEHRLAFRNKYLKLMLDFEGHPEIDGFAQTFVKCILLDDYYFTTIENVYTNPKYRAWLREKHKVIINENKKGE</sequence>
<keyword evidence="2" id="KW-0808">Transferase</keyword>
<organism evidence="2 3">
    <name type="scientific">Treponema bryantii</name>
    <dbReference type="NCBI Taxonomy" id="163"/>
    <lineage>
        <taxon>Bacteria</taxon>
        <taxon>Pseudomonadati</taxon>
        <taxon>Spirochaetota</taxon>
        <taxon>Spirochaetia</taxon>
        <taxon>Spirochaetales</taxon>
        <taxon>Treponemataceae</taxon>
        <taxon>Treponema</taxon>
    </lineage>
</organism>
<dbReference type="SUPFAM" id="SSF52402">
    <property type="entry name" value="Adenine nucleotide alpha hydrolases-like"/>
    <property type="match status" value="1"/>
</dbReference>
<dbReference type="OrthoDB" id="9774475at2"/>
<feature type="domain" description="Phosphoadenosine phosphosulphate reductase" evidence="1">
    <location>
        <begin position="26"/>
        <end position="223"/>
    </location>
</feature>
<dbReference type="GO" id="GO:0016740">
    <property type="term" value="F:transferase activity"/>
    <property type="evidence" value="ECO:0007669"/>
    <property type="project" value="UniProtKB-KW"/>
</dbReference>
<dbReference type="PANTHER" id="PTHR30083:SF0">
    <property type="entry name" value="3'-PHOSPHOADENOSINE 5'-PHOSPHOSULFATE SULFOTRANSFERASE (PAPS REDUCTASE)_FAD SYNTHETASE"/>
    <property type="match status" value="1"/>
</dbReference>
<keyword evidence="3" id="KW-1185">Reference proteome</keyword>
<reference evidence="2 3" key="1">
    <citation type="submission" date="2016-10" db="EMBL/GenBank/DDBJ databases">
        <authorList>
            <person name="de Groot N.N."/>
        </authorList>
    </citation>
    <scope>NUCLEOTIDE SEQUENCE [LARGE SCALE GENOMIC DNA]</scope>
    <source>
        <strain evidence="2 3">B25</strain>
    </source>
</reference>
<dbReference type="Pfam" id="PF01507">
    <property type="entry name" value="PAPS_reduct"/>
    <property type="match status" value="1"/>
</dbReference>